<feature type="domain" description="SSD" evidence="8">
    <location>
        <begin position="244"/>
        <end position="369"/>
    </location>
</feature>
<proteinExistence type="inferred from homology"/>
<evidence type="ECO:0000313" key="9">
    <source>
        <dbReference type="EMBL" id="MFC7139517.1"/>
    </source>
</evidence>
<evidence type="ECO:0000256" key="7">
    <source>
        <dbReference type="SAM" id="Phobius"/>
    </source>
</evidence>
<keyword evidence="5 7" id="KW-1133">Transmembrane helix</keyword>
<evidence type="ECO:0000256" key="5">
    <source>
        <dbReference type="ARBA" id="ARBA00022989"/>
    </source>
</evidence>
<name>A0ABD5Y225_9EURY</name>
<feature type="transmembrane region" description="Helical" evidence="7">
    <location>
        <begin position="270"/>
        <end position="294"/>
    </location>
</feature>
<dbReference type="RefSeq" id="WP_274325103.1">
    <property type="nucleotide sequence ID" value="NZ_CP118158.1"/>
</dbReference>
<evidence type="ECO:0000256" key="3">
    <source>
        <dbReference type="ARBA" id="ARBA00022475"/>
    </source>
</evidence>
<sequence>MVFQWFTDEIGEAISTYPGRISLAFLLLTGVFLLGLGNVETESGSNQFVEDLDSFEAFEDIQREFGSSFGESSTTTQLLQREQNVLSRPSLLRMLRAQERLQDHEDLRVTSVSSPAGTVAQQIDPNATTVEAQIDAVESATATEIDEAVRRAAETQGFTSQISENFDRQSAAATAAQATVTHDRDVNSREERVERVLATVGGDIQIVGSAPDTIGSSLALVLPAAFILIIFFLIVAYRDLVDLILGGVAIVMTLLWTFGFLGLADIPFNPLLVAVPPLLIAVGIDFGIHAVNRYREERERGQPVGTSMMVTTEQLLVAFFIVMGTTVIGFLSNLPSALEPIRDFGVVAAIGICFTFLIFGIFLPAAKVKTDRLRARYPIPTMSERPLGSEGSALGRLLSGGVVIAKRAPVLFMLVILVGSGAAGVYATGVGTGFSQDDFLPPEYDELPQWQKDLPDPFSPPEYSYVEKTNYIEDNFPSSSSVMLFVETRMGRDAALDQVHRIGRDPPPTFQRDGRHAESQSIVTVVQSYQERDPEFRRLVARNDPDADGIPEQNLGEVYEYLESAPGSGVGGVLAEDRRSTLVTYSVDADATNTEIAADARVVAAETPLEATPTGNAVIFEEASNLILDTVITSLIITLVGASAFLIVVYGVLEGRPSLGVANVVPIALTVTFVVASMRYLGIDFNAINGVILSLTIGLGIDYSVHVTHRFADEFHRADIETALDRAVRGTGGALTGSMLTTVAGMGMLVFALNPAIGAFGVLTALSVVYAYIASMLVLPSTLVIWDRVVNRSRPAQWIRARRRSGPAPRSPLED</sequence>
<dbReference type="PROSITE" id="PS50156">
    <property type="entry name" value="SSD"/>
    <property type="match status" value="2"/>
</dbReference>
<protein>
    <submittedName>
        <fullName evidence="9">RND family transporter</fullName>
    </submittedName>
</protein>
<organism evidence="9 10">
    <name type="scientific">Halosimplex aquaticum</name>
    <dbReference type="NCBI Taxonomy" id="3026162"/>
    <lineage>
        <taxon>Archaea</taxon>
        <taxon>Methanobacteriati</taxon>
        <taxon>Methanobacteriota</taxon>
        <taxon>Stenosarchaea group</taxon>
        <taxon>Halobacteria</taxon>
        <taxon>Halobacteriales</taxon>
        <taxon>Haloarculaceae</taxon>
        <taxon>Halosimplex</taxon>
    </lineage>
</organism>
<feature type="transmembrane region" description="Helical" evidence="7">
    <location>
        <begin position="727"/>
        <end position="753"/>
    </location>
</feature>
<keyword evidence="3" id="KW-1003">Cell membrane</keyword>
<evidence type="ECO:0000313" key="10">
    <source>
        <dbReference type="Proteomes" id="UP001596432"/>
    </source>
</evidence>
<evidence type="ECO:0000256" key="1">
    <source>
        <dbReference type="ARBA" id="ARBA00004651"/>
    </source>
</evidence>
<dbReference type="Pfam" id="PF03176">
    <property type="entry name" value="MMPL"/>
    <property type="match status" value="2"/>
</dbReference>
<feature type="transmembrane region" description="Helical" evidence="7">
    <location>
        <begin position="660"/>
        <end position="681"/>
    </location>
</feature>
<evidence type="ECO:0000256" key="6">
    <source>
        <dbReference type="ARBA" id="ARBA00023136"/>
    </source>
</evidence>
<dbReference type="GO" id="GO:0005886">
    <property type="term" value="C:plasma membrane"/>
    <property type="evidence" value="ECO:0007669"/>
    <property type="project" value="UniProtKB-SubCell"/>
</dbReference>
<feature type="transmembrane region" description="Helical" evidence="7">
    <location>
        <begin position="344"/>
        <end position="366"/>
    </location>
</feature>
<dbReference type="AlphaFoldDB" id="A0ABD5Y225"/>
<dbReference type="SUPFAM" id="SSF82866">
    <property type="entry name" value="Multidrug efflux transporter AcrB transmembrane domain"/>
    <property type="match status" value="2"/>
</dbReference>
<keyword evidence="10" id="KW-1185">Reference proteome</keyword>
<comment type="similarity">
    <text evidence="2">Belongs to the resistance-nodulation-cell division (RND) (TC 2.A.6) family. MmpL subfamily.</text>
</comment>
<evidence type="ECO:0000259" key="8">
    <source>
        <dbReference type="PROSITE" id="PS50156"/>
    </source>
</evidence>
<accession>A0ABD5Y225</accession>
<keyword evidence="6 7" id="KW-0472">Membrane</keyword>
<dbReference type="GeneID" id="78819775"/>
<comment type="caution">
    <text evidence="9">The sequence shown here is derived from an EMBL/GenBank/DDBJ whole genome shotgun (WGS) entry which is preliminary data.</text>
</comment>
<dbReference type="EMBL" id="JBHTAS010000001">
    <property type="protein sequence ID" value="MFC7139517.1"/>
    <property type="molecule type" value="Genomic_DNA"/>
</dbReference>
<dbReference type="Proteomes" id="UP001596432">
    <property type="component" value="Unassembled WGS sequence"/>
</dbReference>
<evidence type="ECO:0000256" key="2">
    <source>
        <dbReference type="ARBA" id="ARBA00010157"/>
    </source>
</evidence>
<gene>
    <name evidence="9" type="ORF">ACFQMA_06650</name>
</gene>
<dbReference type="InterPro" id="IPR050545">
    <property type="entry name" value="Mycobact_MmpL"/>
</dbReference>
<feature type="transmembrane region" description="Helical" evidence="7">
    <location>
        <begin position="631"/>
        <end position="653"/>
    </location>
</feature>
<dbReference type="PANTHER" id="PTHR33406">
    <property type="entry name" value="MEMBRANE PROTEIN MJ1562-RELATED"/>
    <property type="match status" value="1"/>
</dbReference>
<evidence type="ECO:0000256" key="4">
    <source>
        <dbReference type="ARBA" id="ARBA00022692"/>
    </source>
</evidence>
<feature type="transmembrane region" description="Helical" evidence="7">
    <location>
        <begin position="410"/>
        <end position="429"/>
    </location>
</feature>
<feature type="transmembrane region" description="Helical" evidence="7">
    <location>
        <begin position="214"/>
        <end position="236"/>
    </location>
</feature>
<feature type="transmembrane region" description="Helical" evidence="7">
    <location>
        <begin position="315"/>
        <end position="332"/>
    </location>
</feature>
<dbReference type="Gene3D" id="1.20.1640.10">
    <property type="entry name" value="Multidrug efflux transporter AcrB transmembrane domain"/>
    <property type="match status" value="2"/>
</dbReference>
<comment type="subcellular location">
    <subcellularLocation>
        <location evidence="1">Cell membrane</location>
        <topology evidence="1">Multi-pass membrane protein</topology>
    </subcellularLocation>
</comment>
<feature type="domain" description="SSD" evidence="8">
    <location>
        <begin position="626"/>
        <end position="785"/>
    </location>
</feature>
<keyword evidence="4 7" id="KW-0812">Transmembrane</keyword>
<dbReference type="InterPro" id="IPR004869">
    <property type="entry name" value="MMPL_dom"/>
</dbReference>
<dbReference type="InterPro" id="IPR000731">
    <property type="entry name" value="SSD"/>
</dbReference>
<feature type="transmembrane region" description="Helical" evidence="7">
    <location>
        <begin position="243"/>
        <end position="264"/>
    </location>
</feature>
<feature type="transmembrane region" description="Helical" evidence="7">
    <location>
        <begin position="687"/>
        <end position="706"/>
    </location>
</feature>
<dbReference type="PANTHER" id="PTHR33406:SF6">
    <property type="entry name" value="MEMBRANE PROTEIN YDGH-RELATED"/>
    <property type="match status" value="1"/>
</dbReference>
<reference evidence="9 10" key="1">
    <citation type="journal article" date="2019" name="Int. J. Syst. Evol. Microbiol.">
        <title>The Global Catalogue of Microorganisms (GCM) 10K type strain sequencing project: providing services to taxonomists for standard genome sequencing and annotation.</title>
        <authorList>
            <consortium name="The Broad Institute Genomics Platform"/>
            <consortium name="The Broad Institute Genome Sequencing Center for Infectious Disease"/>
            <person name="Wu L."/>
            <person name="Ma J."/>
        </authorList>
    </citation>
    <scope>NUCLEOTIDE SEQUENCE [LARGE SCALE GENOMIC DNA]</scope>
    <source>
        <strain evidence="9 10">XZYJT29</strain>
    </source>
</reference>
<feature type="transmembrane region" description="Helical" evidence="7">
    <location>
        <begin position="759"/>
        <end position="786"/>
    </location>
</feature>